<sequence length="117" mass="11433">MLALVCVVAVAGGQSGGGAAAASSASPAPSPDCSAAVAGLMDCLDFVQNGSRVAAPPGGCCSALKKVVKTEASCLCESFKSSADFGVALNMTRALSLPSSCGISIPFLGDCKSKEKT</sequence>
<dbReference type="GO" id="GO:0006869">
    <property type="term" value="P:lipid transport"/>
    <property type="evidence" value="ECO:0007669"/>
    <property type="project" value="InterPro"/>
</dbReference>
<dbReference type="Pfam" id="PF14368">
    <property type="entry name" value="LTP_2"/>
    <property type="match status" value="1"/>
</dbReference>
<dbReference type="InterPro" id="IPR000528">
    <property type="entry name" value="Plant_nsLTP"/>
</dbReference>
<protein>
    <recommendedName>
        <fullName evidence="9">Bifunctional inhibitor/plant lipid transfer protein/seed storage helical domain-containing protein</fullName>
    </recommendedName>
</protein>
<dbReference type="Proteomes" id="UP000663760">
    <property type="component" value="Chromosome 9"/>
</dbReference>
<keyword evidence="11" id="KW-1185">Reference proteome</keyword>
<evidence type="ECO:0000256" key="3">
    <source>
        <dbReference type="ARBA" id="ARBA00022622"/>
    </source>
</evidence>
<dbReference type="SMART" id="SM00499">
    <property type="entry name" value="AAI"/>
    <property type="match status" value="1"/>
</dbReference>
<dbReference type="AlphaFoldDB" id="A0A7I8KXQ3"/>
<evidence type="ECO:0000313" key="11">
    <source>
        <dbReference type="Proteomes" id="UP000663760"/>
    </source>
</evidence>
<dbReference type="CDD" id="cd00010">
    <property type="entry name" value="AAI_LTSS"/>
    <property type="match status" value="1"/>
</dbReference>
<comment type="similarity">
    <text evidence="2">Belongs to the plant LTP family.</text>
</comment>
<dbReference type="GO" id="GO:0005886">
    <property type="term" value="C:plasma membrane"/>
    <property type="evidence" value="ECO:0007669"/>
    <property type="project" value="UniProtKB-SubCell"/>
</dbReference>
<dbReference type="FunFam" id="1.10.110.10:FF:000001">
    <property type="entry name" value="Bifunctional inhibitor/lipid-transfer protein/seed storage 2S albumin superfamily protein"/>
    <property type="match status" value="1"/>
</dbReference>
<dbReference type="EMBL" id="LR746272">
    <property type="protein sequence ID" value="CAA7401724.1"/>
    <property type="molecule type" value="Genomic_DNA"/>
</dbReference>
<feature type="chain" id="PRO_5029829773" description="Bifunctional inhibitor/plant lipid transfer protein/seed storage helical domain-containing protein" evidence="8">
    <location>
        <begin position="21"/>
        <end position="117"/>
    </location>
</feature>
<keyword evidence="4 8" id="KW-0732">Signal</keyword>
<reference evidence="10" key="1">
    <citation type="submission" date="2020-02" db="EMBL/GenBank/DDBJ databases">
        <authorList>
            <person name="Scholz U."/>
            <person name="Mascher M."/>
            <person name="Fiebig A."/>
        </authorList>
    </citation>
    <scope>NUCLEOTIDE SEQUENCE</scope>
</reference>
<dbReference type="InterPro" id="IPR043325">
    <property type="entry name" value="LTSS"/>
</dbReference>
<evidence type="ECO:0000256" key="5">
    <source>
        <dbReference type="ARBA" id="ARBA00023157"/>
    </source>
</evidence>
<dbReference type="InterPro" id="IPR016140">
    <property type="entry name" value="Bifunc_inhib/LTP/seed_store"/>
</dbReference>
<dbReference type="InterPro" id="IPR036312">
    <property type="entry name" value="Bifun_inhib/LTP/seed_sf"/>
</dbReference>
<evidence type="ECO:0000256" key="4">
    <source>
        <dbReference type="ARBA" id="ARBA00022729"/>
    </source>
</evidence>
<dbReference type="OrthoDB" id="659547at2759"/>
<gene>
    <name evidence="10" type="ORF">SI8410_09012402</name>
</gene>
<dbReference type="GO" id="GO:0098552">
    <property type="term" value="C:side of membrane"/>
    <property type="evidence" value="ECO:0007669"/>
    <property type="project" value="UniProtKB-KW"/>
</dbReference>
<feature type="domain" description="Bifunctional inhibitor/plant lipid transfer protein/seed storage helical" evidence="9">
    <location>
        <begin position="33"/>
        <end position="111"/>
    </location>
</feature>
<keyword evidence="3" id="KW-0472">Membrane</keyword>
<dbReference type="PRINTS" id="PR00382">
    <property type="entry name" value="LIPIDTRNSFER"/>
</dbReference>
<proteinExistence type="inferred from homology"/>
<organism evidence="10 11">
    <name type="scientific">Spirodela intermedia</name>
    <name type="common">Intermediate duckweed</name>
    <dbReference type="NCBI Taxonomy" id="51605"/>
    <lineage>
        <taxon>Eukaryota</taxon>
        <taxon>Viridiplantae</taxon>
        <taxon>Streptophyta</taxon>
        <taxon>Embryophyta</taxon>
        <taxon>Tracheophyta</taxon>
        <taxon>Spermatophyta</taxon>
        <taxon>Magnoliopsida</taxon>
        <taxon>Liliopsida</taxon>
        <taxon>Araceae</taxon>
        <taxon>Lemnoideae</taxon>
        <taxon>Spirodela</taxon>
    </lineage>
</organism>
<keyword evidence="5" id="KW-1015">Disulfide bond</keyword>
<dbReference type="Gene3D" id="1.10.110.10">
    <property type="entry name" value="Plant lipid-transfer and hydrophobic proteins"/>
    <property type="match status" value="1"/>
</dbReference>
<evidence type="ECO:0000256" key="8">
    <source>
        <dbReference type="SAM" id="SignalP"/>
    </source>
</evidence>
<dbReference type="SUPFAM" id="SSF47699">
    <property type="entry name" value="Bifunctional inhibitor/lipid-transfer protein/seed storage 2S albumin"/>
    <property type="match status" value="1"/>
</dbReference>
<evidence type="ECO:0000256" key="1">
    <source>
        <dbReference type="ARBA" id="ARBA00004609"/>
    </source>
</evidence>
<feature type="signal peptide" evidence="8">
    <location>
        <begin position="1"/>
        <end position="20"/>
    </location>
</feature>
<name>A0A7I8KXQ3_SPIIN</name>
<evidence type="ECO:0000256" key="7">
    <source>
        <dbReference type="ARBA" id="ARBA00023288"/>
    </source>
</evidence>
<keyword evidence="6" id="KW-0325">Glycoprotein</keyword>
<comment type="subcellular location">
    <subcellularLocation>
        <location evidence="1">Cell membrane</location>
        <topology evidence="1">Lipid-anchor</topology>
        <topology evidence="1">GPI-anchor</topology>
    </subcellularLocation>
</comment>
<dbReference type="PANTHER" id="PTHR33044">
    <property type="entry name" value="BIFUNCTIONAL INHIBITOR/LIPID-TRANSFER PROTEIN/SEED STORAGE 2S ALBUMIN SUPERFAMILY PROTEIN-RELATED"/>
    <property type="match status" value="1"/>
</dbReference>
<evidence type="ECO:0000256" key="6">
    <source>
        <dbReference type="ARBA" id="ARBA00023180"/>
    </source>
</evidence>
<dbReference type="GO" id="GO:0008289">
    <property type="term" value="F:lipid binding"/>
    <property type="evidence" value="ECO:0007669"/>
    <property type="project" value="InterPro"/>
</dbReference>
<evidence type="ECO:0000256" key="2">
    <source>
        <dbReference type="ARBA" id="ARBA00009748"/>
    </source>
</evidence>
<accession>A0A7I8KXQ3</accession>
<evidence type="ECO:0000313" key="10">
    <source>
        <dbReference type="EMBL" id="CAA7401724.1"/>
    </source>
</evidence>
<evidence type="ECO:0000259" key="9">
    <source>
        <dbReference type="SMART" id="SM00499"/>
    </source>
</evidence>
<keyword evidence="7" id="KW-0449">Lipoprotein</keyword>
<keyword evidence="3" id="KW-0336">GPI-anchor</keyword>